<gene>
    <name evidence="1" type="ORF">QFC22_000683</name>
</gene>
<name>A0ACC2XIM9_9TREE</name>
<dbReference type="Proteomes" id="UP001243375">
    <property type="component" value="Unassembled WGS sequence"/>
</dbReference>
<proteinExistence type="predicted"/>
<evidence type="ECO:0000313" key="2">
    <source>
        <dbReference type="Proteomes" id="UP001243375"/>
    </source>
</evidence>
<sequence>MAQLVGALASTRRDEPAKKGYATHMLSLLHYAIAIPSPSIPPFPEQEFGQPLPSNHAPRDATFSTLWSDVGRDFYRTIRIGRAEGSKEGWIVGADQEVRYGLPPPHAEEKEAADTSLPQGWRSFPSVSDIPSDLLATLSLQTLTAAQQQNPGKTLAYDPPTSPGILEFSISRSLRHLTEHVLERNGQPIHHVYINETTMPPSLIVLIPTYVPDEQATLKISYLSLPPTTDEVETTQHFNDTFALLCSRARMYSCTLVEGWQLPQPLVDAWQRWTSENGGNLVSLAREEHLGALAWYGEGPREKVEMVGGQFYAWA</sequence>
<accession>A0ACC2XIM9</accession>
<protein>
    <submittedName>
        <fullName evidence="1">Uncharacterized protein</fullName>
    </submittedName>
</protein>
<organism evidence="1 2">
    <name type="scientific">Naganishia vaughanmartiniae</name>
    <dbReference type="NCBI Taxonomy" id="1424756"/>
    <lineage>
        <taxon>Eukaryota</taxon>
        <taxon>Fungi</taxon>
        <taxon>Dikarya</taxon>
        <taxon>Basidiomycota</taxon>
        <taxon>Agaricomycotina</taxon>
        <taxon>Tremellomycetes</taxon>
        <taxon>Filobasidiales</taxon>
        <taxon>Filobasidiaceae</taxon>
        <taxon>Naganishia</taxon>
    </lineage>
</organism>
<comment type="caution">
    <text evidence="1">The sequence shown here is derived from an EMBL/GenBank/DDBJ whole genome shotgun (WGS) entry which is preliminary data.</text>
</comment>
<evidence type="ECO:0000313" key="1">
    <source>
        <dbReference type="EMBL" id="KAJ9123895.1"/>
    </source>
</evidence>
<dbReference type="EMBL" id="JASBWU010000002">
    <property type="protein sequence ID" value="KAJ9123895.1"/>
    <property type="molecule type" value="Genomic_DNA"/>
</dbReference>
<reference evidence="1" key="1">
    <citation type="submission" date="2023-04" db="EMBL/GenBank/DDBJ databases">
        <title>Draft Genome sequencing of Naganishia species isolated from polar environments using Oxford Nanopore Technology.</title>
        <authorList>
            <person name="Leo P."/>
            <person name="Venkateswaran K."/>
        </authorList>
    </citation>
    <scope>NUCLEOTIDE SEQUENCE</scope>
    <source>
        <strain evidence="1">MNA-CCFEE 5425</strain>
    </source>
</reference>
<keyword evidence="2" id="KW-1185">Reference proteome</keyword>